<keyword evidence="2" id="KW-0012">Acyltransferase</keyword>
<dbReference type="AlphaFoldDB" id="A0A395MC80"/>
<keyword evidence="2" id="KW-0808">Transferase</keyword>
<dbReference type="OrthoDB" id="410198at2759"/>
<evidence type="ECO:0000313" key="2">
    <source>
        <dbReference type="EMBL" id="RFN45461.1"/>
    </source>
</evidence>
<name>A0A395MC80_9HYPO</name>
<protein>
    <submittedName>
        <fullName evidence="2">Acyl-coa n-acyltransferase</fullName>
    </submittedName>
</protein>
<dbReference type="EMBL" id="PXXK01000351">
    <property type="protein sequence ID" value="RFN45461.1"/>
    <property type="molecule type" value="Genomic_DNA"/>
</dbReference>
<evidence type="ECO:0000259" key="1">
    <source>
        <dbReference type="PROSITE" id="PS51186"/>
    </source>
</evidence>
<dbReference type="PANTHER" id="PTHR42791">
    <property type="entry name" value="GNAT FAMILY ACETYLTRANSFERASE"/>
    <property type="match status" value="1"/>
</dbReference>
<dbReference type="STRING" id="2594813.A0A395MC80"/>
<dbReference type="CDD" id="cd04301">
    <property type="entry name" value="NAT_SF"/>
    <property type="match status" value="1"/>
</dbReference>
<keyword evidence="3" id="KW-1185">Reference proteome</keyword>
<reference evidence="2 3" key="1">
    <citation type="journal article" date="2018" name="PLoS Pathog.">
        <title>Evolution of structural diversity of trichothecenes, a family of toxins produced by plant pathogenic and entomopathogenic fungi.</title>
        <authorList>
            <person name="Proctor R.H."/>
            <person name="McCormick S.P."/>
            <person name="Kim H.S."/>
            <person name="Cardoza R.E."/>
            <person name="Stanley A.M."/>
            <person name="Lindo L."/>
            <person name="Kelly A."/>
            <person name="Brown D.W."/>
            <person name="Lee T."/>
            <person name="Vaughan M.M."/>
            <person name="Alexander N.J."/>
            <person name="Busman M."/>
            <person name="Gutierrez S."/>
        </authorList>
    </citation>
    <scope>NUCLEOTIDE SEQUENCE [LARGE SCALE GENOMIC DNA]</scope>
    <source>
        <strain evidence="2 3">NRRL 13405</strain>
    </source>
</reference>
<dbReference type="Pfam" id="PF13508">
    <property type="entry name" value="Acetyltransf_7"/>
    <property type="match status" value="1"/>
</dbReference>
<evidence type="ECO:0000313" key="3">
    <source>
        <dbReference type="Proteomes" id="UP000265631"/>
    </source>
</evidence>
<dbReference type="SUPFAM" id="SSF55729">
    <property type="entry name" value="Acyl-CoA N-acyltransferases (Nat)"/>
    <property type="match status" value="1"/>
</dbReference>
<dbReference type="Gene3D" id="3.40.630.30">
    <property type="match status" value="1"/>
</dbReference>
<dbReference type="GO" id="GO:0016747">
    <property type="term" value="F:acyltransferase activity, transferring groups other than amino-acyl groups"/>
    <property type="evidence" value="ECO:0007669"/>
    <property type="project" value="InterPro"/>
</dbReference>
<feature type="domain" description="N-acetyltransferase" evidence="1">
    <location>
        <begin position="99"/>
        <end position="241"/>
    </location>
</feature>
<comment type="caution">
    <text evidence="2">The sequence shown here is derived from an EMBL/GenBank/DDBJ whole genome shotgun (WGS) entry which is preliminary data.</text>
</comment>
<dbReference type="PROSITE" id="PS51186">
    <property type="entry name" value="GNAT"/>
    <property type="match status" value="1"/>
</dbReference>
<dbReference type="Proteomes" id="UP000265631">
    <property type="component" value="Unassembled WGS sequence"/>
</dbReference>
<dbReference type="InterPro" id="IPR000182">
    <property type="entry name" value="GNAT_dom"/>
</dbReference>
<dbReference type="PANTHER" id="PTHR42791:SF1">
    <property type="entry name" value="N-ACETYLTRANSFERASE DOMAIN-CONTAINING PROTEIN"/>
    <property type="match status" value="1"/>
</dbReference>
<accession>A0A395MC80</accession>
<gene>
    <name evidence="2" type="ORF">FIE12Z_10327</name>
</gene>
<proteinExistence type="predicted"/>
<sequence>MIRIRQASSADLPWIQAIVLSSNVDSSNPLFTYCFPHRKAYPQDHAYFYFKLKLEPMIYKKHGIVLVAESSTVDPDGSERWSPVGMAEWTWGSTEGTAPPVSCLTDTWYKYYHRKYLDFRNFIIRYRFPRRDIDSAHENAFYATLSQVEDEFWRPGYPQVMQLNALYTHSEAWGKGVGSALVQWGLEIAGKAHVPAIVATVSAARFYEKLGFRHICKKRIQVEGEDDYVDMDNLIWTVPLTAKDPSS</sequence>
<organism evidence="2 3">
    <name type="scientific">Fusarium flagelliforme</name>
    <dbReference type="NCBI Taxonomy" id="2675880"/>
    <lineage>
        <taxon>Eukaryota</taxon>
        <taxon>Fungi</taxon>
        <taxon>Dikarya</taxon>
        <taxon>Ascomycota</taxon>
        <taxon>Pezizomycotina</taxon>
        <taxon>Sordariomycetes</taxon>
        <taxon>Hypocreomycetidae</taxon>
        <taxon>Hypocreales</taxon>
        <taxon>Nectriaceae</taxon>
        <taxon>Fusarium</taxon>
        <taxon>Fusarium incarnatum-equiseti species complex</taxon>
    </lineage>
</organism>
<dbReference type="InterPro" id="IPR052523">
    <property type="entry name" value="Trichothecene_AcTrans"/>
</dbReference>
<dbReference type="InterPro" id="IPR016181">
    <property type="entry name" value="Acyl_CoA_acyltransferase"/>
</dbReference>